<dbReference type="Pfam" id="PF00535">
    <property type="entry name" value="Glycos_transf_2"/>
    <property type="match status" value="1"/>
</dbReference>
<feature type="domain" description="Glycosyltransferase 2-like" evidence="1">
    <location>
        <begin position="9"/>
        <end position="177"/>
    </location>
</feature>
<dbReference type="AlphaFoldDB" id="A0A1G1WQZ0"/>
<dbReference type="Proteomes" id="UP000177821">
    <property type="component" value="Unassembled WGS sequence"/>
</dbReference>
<accession>A0A1G1WQZ0</accession>
<evidence type="ECO:0000313" key="3">
    <source>
        <dbReference type="Proteomes" id="UP000177821"/>
    </source>
</evidence>
<protein>
    <recommendedName>
        <fullName evidence="1">Glycosyltransferase 2-like domain-containing protein</fullName>
    </recommendedName>
</protein>
<dbReference type="SUPFAM" id="SSF53448">
    <property type="entry name" value="Nucleotide-diphospho-sugar transferases"/>
    <property type="match status" value="1"/>
</dbReference>
<dbReference type="EMBL" id="MHCX01000008">
    <property type="protein sequence ID" value="OGY30094.1"/>
    <property type="molecule type" value="Genomic_DNA"/>
</dbReference>
<dbReference type="InterPro" id="IPR029044">
    <property type="entry name" value="Nucleotide-diphossugar_trans"/>
</dbReference>
<evidence type="ECO:0000313" key="2">
    <source>
        <dbReference type="EMBL" id="OGY30094.1"/>
    </source>
</evidence>
<dbReference type="Gene3D" id="3.90.550.10">
    <property type="entry name" value="Spore Coat Polysaccharide Biosynthesis Protein SpsA, Chain A"/>
    <property type="match status" value="1"/>
</dbReference>
<reference evidence="2 3" key="1">
    <citation type="journal article" date="2016" name="Nat. Commun.">
        <title>Thousands of microbial genomes shed light on interconnected biogeochemical processes in an aquifer system.</title>
        <authorList>
            <person name="Anantharaman K."/>
            <person name="Brown C.T."/>
            <person name="Hug L.A."/>
            <person name="Sharon I."/>
            <person name="Castelle C.J."/>
            <person name="Probst A.J."/>
            <person name="Thomas B.C."/>
            <person name="Singh A."/>
            <person name="Wilkins M.J."/>
            <person name="Karaoz U."/>
            <person name="Brodie E.L."/>
            <person name="Williams K.H."/>
            <person name="Hubbard S.S."/>
            <person name="Banfield J.F."/>
        </authorList>
    </citation>
    <scope>NUCLEOTIDE SEQUENCE [LARGE SCALE GENOMIC DNA]</scope>
</reference>
<proteinExistence type="predicted"/>
<organism evidence="2 3">
    <name type="scientific">Candidatus Woykebacteria bacterium RIFCSPHIGHO2_02_FULL_43_16b</name>
    <dbReference type="NCBI Taxonomy" id="1802601"/>
    <lineage>
        <taxon>Bacteria</taxon>
        <taxon>Candidatus Woykeibacteriota</taxon>
    </lineage>
</organism>
<comment type="caution">
    <text evidence="2">The sequence shown here is derived from an EMBL/GenBank/DDBJ whole genome shotgun (WGS) entry which is preliminary data.</text>
</comment>
<dbReference type="InterPro" id="IPR050256">
    <property type="entry name" value="Glycosyltransferase_2"/>
</dbReference>
<evidence type="ECO:0000259" key="1">
    <source>
        <dbReference type="Pfam" id="PF00535"/>
    </source>
</evidence>
<dbReference type="InterPro" id="IPR001173">
    <property type="entry name" value="Glyco_trans_2-like"/>
</dbReference>
<name>A0A1G1WQZ0_9BACT</name>
<sequence length="245" mass="27513">MTNNKIGLVLPMYNEEGNVESLIEALSMVRQNHSLDLLAICVNDGSADDTLKLLQEASTKYNFVRLVNHGKNKGLGQAIRSGIGKALELKVDLIGFMDGDLTHDPNDLPKFVAKVNEGYDFVIGSRFIKGGGMVQVPLFRQLFSIFGNLAARFILRVPVRDCTTGYRVIKREVFEKIKLEEPGFGIQLEEVVKAYAAGFKIGEVPIILGNRVHGKSKMFYGYDLVKNYLILFRKSLKWLKEIDKK</sequence>
<gene>
    <name evidence="2" type="ORF">A3J50_03355</name>
</gene>
<dbReference type="PANTHER" id="PTHR48090">
    <property type="entry name" value="UNDECAPRENYL-PHOSPHATE 4-DEOXY-4-FORMAMIDO-L-ARABINOSE TRANSFERASE-RELATED"/>
    <property type="match status" value="1"/>
</dbReference>